<feature type="non-terminal residue" evidence="4">
    <location>
        <position position="222"/>
    </location>
</feature>
<dbReference type="Gene3D" id="3.30.450.20">
    <property type="entry name" value="PAS domain"/>
    <property type="match status" value="1"/>
</dbReference>
<name>X0TE54_9ZZZZ</name>
<dbReference type="InterPro" id="IPR000014">
    <property type="entry name" value="PAS"/>
</dbReference>
<feature type="domain" description="PAC" evidence="3">
    <location>
        <begin position="154"/>
        <end position="204"/>
    </location>
</feature>
<protein>
    <recommendedName>
        <fullName evidence="5">PAS domain-containing protein</fullName>
    </recommendedName>
</protein>
<dbReference type="PROSITE" id="PS50113">
    <property type="entry name" value="PAC"/>
    <property type="match status" value="1"/>
</dbReference>
<dbReference type="PANTHER" id="PTHR44757:SF2">
    <property type="entry name" value="BIOFILM ARCHITECTURE MAINTENANCE PROTEIN MBAA"/>
    <property type="match status" value="1"/>
</dbReference>
<keyword evidence="1" id="KW-0175">Coiled coil</keyword>
<dbReference type="SMART" id="SM00091">
    <property type="entry name" value="PAS"/>
    <property type="match status" value="1"/>
</dbReference>
<evidence type="ECO:0000259" key="2">
    <source>
        <dbReference type="PROSITE" id="PS50112"/>
    </source>
</evidence>
<reference evidence="4" key="1">
    <citation type="journal article" date="2014" name="Front. Microbiol.">
        <title>High frequency of phylogenetically diverse reductive dehalogenase-homologous genes in deep subseafloor sedimentary metagenomes.</title>
        <authorList>
            <person name="Kawai M."/>
            <person name="Futagami T."/>
            <person name="Toyoda A."/>
            <person name="Takaki Y."/>
            <person name="Nishi S."/>
            <person name="Hori S."/>
            <person name="Arai W."/>
            <person name="Tsubouchi T."/>
            <person name="Morono Y."/>
            <person name="Uchiyama I."/>
            <person name="Ito T."/>
            <person name="Fujiyama A."/>
            <person name="Inagaki F."/>
            <person name="Takami H."/>
        </authorList>
    </citation>
    <scope>NUCLEOTIDE SEQUENCE</scope>
    <source>
        <strain evidence="4">Expedition CK06-06</strain>
    </source>
</reference>
<dbReference type="Pfam" id="PF08448">
    <property type="entry name" value="PAS_4"/>
    <property type="match status" value="1"/>
</dbReference>
<feature type="domain" description="PAS" evidence="2">
    <location>
        <begin position="79"/>
        <end position="151"/>
    </location>
</feature>
<evidence type="ECO:0000313" key="4">
    <source>
        <dbReference type="EMBL" id="GAF91474.1"/>
    </source>
</evidence>
<evidence type="ECO:0000259" key="3">
    <source>
        <dbReference type="PROSITE" id="PS50113"/>
    </source>
</evidence>
<dbReference type="EMBL" id="BARS01016854">
    <property type="protein sequence ID" value="GAF91474.1"/>
    <property type="molecule type" value="Genomic_DNA"/>
</dbReference>
<dbReference type="SUPFAM" id="SSF55785">
    <property type="entry name" value="PYP-like sensor domain (PAS domain)"/>
    <property type="match status" value="1"/>
</dbReference>
<comment type="caution">
    <text evidence="4">The sequence shown here is derived from an EMBL/GenBank/DDBJ whole genome shotgun (WGS) entry which is preliminary data.</text>
</comment>
<dbReference type="CDD" id="cd00130">
    <property type="entry name" value="PAS"/>
    <property type="match status" value="1"/>
</dbReference>
<dbReference type="NCBIfam" id="TIGR00229">
    <property type="entry name" value="sensory_box"/>
    <property type="match status" value="1"/>
</dbReference>
<evidence type="ECO:0008006" key="5">
    <source>
        <dbReference type="Google" id="ProtNLM"/>
    </source>
</evidence>
<dbReference type="InterPro" id="IPR000700">
    <property type="entry name" value="PAS-assoc_C"/>
</dbReference>
<dbReference type="PROSITE" id="PS50112">
    <property type="entry name" value="PAS"/>
    <property type="match status" value="1"/>
</dbReference>
<dbReference type="InterPro" id="IPR013656">
    <property type="entry name" value="PAS_4"/>
</dbReference>
<sequence length="222" mass="24541">MNELLKHQIDKFLGGVDSLPEELEALFKAISDAYDGFDDDRSLPERASDLSPQELVDTNIGLRKEIAERKQAEEELRSSEERLKVLFESAPDGYYLLDTEGKFIDGNKAAEEMVGYDRGELIGKTFVDAGLARPEDMPELVGSFVRSLQGEATGPDECVLVRKDGSTVAVEIRAFPASIAGKFVVLGSARDITARKKVEGELRRSEEHFRALIDNAIHGILL</sequence>
<organism evidence="4">
    <name type="scientific">marine sediment metagenome</name>
    <dbReference type="NCBI Taxonomy" id="412755"/>
    <lineage>
        <taxon>unclassified sequences</taxon>
        <taxon>metagenomes</taxon>
        <taxon>ecological metagenomes</taxon>
    </lineage>
</organism>
<gene>
    <name evidence="4" type="ORF">S01H1_27647</name>
</gene>
<accession>X0TE54</accession>
<feature type="coiled-coil region" evidence="1">
    <location>
        <begin position="62"/>
        <end position="89"/>
    </location>
</feature>
<dbReference type="PANTHER" id="PTHR44757">
    <property type="entry name" value="DIGUANYLATE CYCLASE DGCP"/>
    <property type="match status" value="1"/>
</dbReference>
<dbReference type="AlphaFoldDB" id="X0TE54"/>
<dbReference type="InterPro" id="IPR035965">
    <property type="entry name" value="PAS-like_dom_sf"/>
</dbReference>
<dbReference type="InterPro" id="IPR052155">
    <property type="entry name" value="Biofilm_reg_signaling"/>
</dbReference>
<proteinExistence type="predicted"/>
<evidence type="ECO:0000256" key="1">
    <source>
        <dbReference type="SAM" id="Coils"/>
    </source>
</evidence>